<dbReference type="InterPro" id="IPR037066">
    <property type="entry name" value="Plug_dom_sf"/>
</dbReference>
<dbReference type="InterPro" id="IPR036942">
    <property type="entry name" value="Beta-barrel_TonB_sf"/>
</dbReference>
<evidence type="ECO:0000256" key="6">
    <source>
        <dbReference type="ARBA" id="ARBA00023077"/>
    </source>
</evidence>
<feature type="region of interest" description="Disordered" evidence="12">
    <location>
        <begin position="206"/>
        <end position="227"/>
    </location>
</feature>
<keyword evidence="4 10" id="KW-0812">Transmembrane</keyword>
<dbReference type="EMBL" id="PDKK01000003">
    <property type="protein sequence ID" value="RXK06794.1"/>
    <property type="molecule type" value="Genomic_DNA"/>
</dbReference>
<evidence type="ECO:0000256" key="5">
    <source>
        <dbReference type="ARBA" id="ARBA00022729"/>
    </source>
</evidence>
<keyword evidence="5" id="KW-0732">Signal</keyword>
<keyword evidence="16" id="KW-1185">Reference proteome</keyword>
<dbReference type="OrthoDB" id="9800913at2"/>
<keyword evidence="7 10" id="KW-0472">Membrane</keyword>
<dbReference type="CDD" id="cd01347">
    <property type="entry name" value="ligand_gated_channel"/>
    <property type="match status" value="1"/>
</dbReference>
<gene>
    <name evidence="15" type="ORF">CRV07_05015</name>
</gene>
<comment type="subcellular location">
    <subcellularLocation>
        <location evidence="1 10">Cell outer membrane</location>
        <topology evidence="1 10">Multi-pass membrane protein</topology>
    </subcellularLocation>
</comment>
<dbReference type="Proteomes" id="UP000289758">
    <property type="component" value="Unassembled WGS sequence"/>
</dbReference>
<dbReference type="PANTHER" id="PTHR30069:SF29">
    <property type="entry name" value="HEMOGLOBIN AND HEMOGLOBIN-HAPTOGLOBIN-BINDING PROTEIN 1-RELATED"/>
    <property type="match status" value="1"/>
</dbReference>
<dbReference type="Gene3D" id="2.40.170.20">
    <property type="entry name" value="TonB-dependent receptor, beta-barrel domain"/>
    <property type="match status" value="1"/>
</dbReference>
<evidence type="ECO:0000256" key="1">
    <source>
        <dbReference type="ARBA" id="ARBA00004571"/>
    </source>
</evidence>
<name>A0A4Q1ARU2_9BACT</name>
<dbReference type="InterPro" id="IPR000531">
    <property type="entry name" value="Beta-barrel_TonB"/>
</dbReference>
<comment type="caution">
    <text evidence="15">The sequence shown here is derived from an EMBL/GenBank/DDBJ whole genome shotgun (WGS) entry which is preliminary data.</text>
</comment>
<evidence type="ECO:0000313" key="16">
    <source>
        <dbReference type="Proteomes" id="UP000289758"/>
    </source>
</evidence>
<keyword evidence="6 11" id="KW-0798">TonB box</keyword>
<sequence length="643" mass="74142">MKKTIICSICLASLLYASESEEFSLGVIDINGKKDVNSKEEIYSEDIELHNYSDISEALSETSGIFLSNSGARAEKTISIRGFSSTRVAVFMDGIPIYMPYDGNFDYARFTTADLSKIDISKGFSSVRYGANTMAGVINLISKKPTKEFEGDISLGSSFDDDFGLSEYTTAINLGTKQENYYLQFSGSIRDRDHFDLSHDYQATANQPNGERIQSSSNDKKFSIKGGWTPTEDSEYALMYSKTDAQKEQPKTTIANNALARAREWDWPQWDKEGIYAFTDNKFGDNYLKTRWFYDKFDNYLVQYQNNSNWKNFQWGSRYDDYSYGGSIEFGMPISNHEIVSSISYKYDSHKAYDESDVKDEDYADKTLSLALEDSYFITKDLTLVTGLSYDRLDDDKIWDSTGTYSIKSMDSFNPQIGIFYDINERQKVSFTVARKTHLPTMKERYSEKMGTGLANPDLKEEEATHYELSYSNMLTDYLNLKTNLFLIDYKDAIQSVTVLGLDQNQNIGDFRHKGVEVELNSSFERLTTGLNYTYIDIDNRNESDYIRTGIPKHSIFLYGKYDLTNDLSLYANLKIEDDTYLQYRDNSYDKNSYTTVDTKLTYKYENMTLEAGVKNLFDENYYYDLGYYEAGREYFINMKYTF</sequence>
<evidence type="ECO:0000256" key="3">
    <source>
        <dbReference type="ARBA" id="ARBA00022452"/>
    </source>
</evidence>
<keyword evidence="2 10" id="KW-0813">Transport</keyword>
<evidence type="ECO:0000256" key="7">
    <source>
        <dbReference type="ARBA" id="ARBA00023136"/>
    </source>
</evidence>
<dbReference type="Pfam" id="PF07715">
    <property type="entry name" value="Plug"/>
    <property type="match status" value="1"/>
</dbReference>
<evidence type="ECO:0000256" key="11">
    <source>
        <dbReference type="RuleBase" id="RU003357"/>
    </source>
</evidence>
<dbReference type="InterPro" id="IPR010917">
    <property type="entry name" value="TonB_rcpt_CS"/>
</dbReference>
<evidence type="ECO:0000256" key="2">
    <source>
        <dbReference type="ARBA" id="ARBA00022448"/>
    </source>
</evidence>
<keyword evidence="9 10" id="KW-0998">Cell outer membrane</keyword>
<dbReference type="InterPro" id="IPR012910">
    <property type="entry name" value="Plug_dom"/>
</dbReference>
<dbReference type="Gene3D" id="2.170.130.10">
    <property type="entry name" value="TonB-dependent receptor, plug domain"/>
    <property type="match status" value="1"/>
</dbReference>
<dbReference type="Pfam" id="PF00593">
    <property type="entry name" value="TonB_dep_Rec_b-barrel"/>
    <property type="match status" value="1"/>
</dbReference>
<evidence type="ECO:0000256" key="10">
    <source>
        <dbReference type="PROSITE-ProRule" id="PRU01360"/>
    </source>
</evidence>
<evidence type="ECO:0000259" key="14">
    <source>
        <dbReference type="Pfam" id="PF07715"/>
    </source>
</evidence>
<accession>A0A4Q1ARU2</accession>
<keyword evidence="8 15" id="KW-0675">Receptor</keyword>
<evidence type="ECO:0000259" key="13">
    <source>
        <dbReference type="Pfam" id="PF00593"/>
    </source>
</evidence>
<dbReference type="PROSITE" id="PS52016">
    <property type="entry name" value="TONB_DEPENDENT_REC_3"/>
    <property type="match status" value="1"/>
</dbReference>
<dbReference type="PROSITE" id="PS01156">
    <property type="entry name" value="TONB_DEPENDENT_REC_2"/>
    <property type="match status" value="1"/>
</dbReference>
<evidence type="ECO:0000313" key="15">
    <source>
        <dbReference type="EMBL" id="RXK06794.1"/>
    </source>
</evidence>
<dbReference type="GO" id="GO:0044718">
    <property type="term" value="P:siderophore transmembrane transport"/>
    <property type="evidence" value="ECO:0007669"/>
    <property type="project" value="TreeGrafter"/>
</dbReference>
<feature type="compositionally biased region" description="Polar residues" evidence="12">
    <location>
        <begin position="206"/>
        <end position="217"/>
    </location>
</feature>
<evidence type="ECO:0000256" key="8">
    <source>
        <dbReference type="ARBA" id="ARBA00023170"/>
    </source>
</evidence>
<dbReference type="AlphaFoldDB" id="A0A4Q1ARU2"/>
<dbReference type="GO" id="GO:0015344">
    <property type="term" value="F:siderophore uptake transmembrane transporter activity"/>
    <property type="evidence" value="ECO:0007669"/>
    <property type="project" value="TreeGrafter"/>
</dbReference>
<dbReference type="GO" id="GO:0009279">
    <property type="term" value="C:cell outer membrane"/>
    <property type="evidence" value="ECO:0007669"/>
    <property type="project" value="UniProtKB-SubCell"/>
</dbReference>
<dbReference type="SUPFAM" id="SSF56935">
    <property type="entry name" value="Porins"/>
    <property type="match status" value="1"/>
</dbReference>
<dbReference type="InterPro" id="IPR039426">
    <property type="entry name" value="TonB-dep_rcpt-like"/>
</dbReference>
<keyword evidence="3 10" id="KW-1134">Transmembrane beta strand</keyword>
<organism evidence="15 16">
    <name type="scientific">Halarcobacter ebronensis</name>
    <dbReference type="NCBI Taxonomy" id="1462615"/>
    <lineage>
        <taxon>Bacteria</taxon>
        <taxon>Pseudomonadati</taxon>
        <taxon>Campylobacterota</taxon>
        <taxon>Epsilonproteobacteria</taxon>
        <taxon>Campylobacterales</taxon>
        <taxon>Arcobacteraceae</taxon>
        <taxon>Halarcobacter</taxon>
    </lineage>
</organism>
<evidence type="ECO:0000256" key="4">
    <source>
        <dbReference type="ARBA" id="ARBA00022692"/>
    </source>
</evidence>
<reference evidence="15 16" key="1">
    <citation type="submission" date="2017-10" db="EMBL/GenBank/DDBJ databases">
        <title>Genomics of the genus Arcobacter.</title>
        <authorList>
            <person name="Perez-Cataluna A."/>
            <person name="Figueras M.J."/>
        </authorList>
    </citation>
    <scope>NUCLEOTIDE SEQUENCE [LARGE SCALE GENOMIC DNA]</scope>
    <source>
        <strain evidence="15 16">CECT 8441</strain>
    </source>
</reference>
<dbReference type="PANTHER" id="PTHR30069">
    <property type="entry name" value="TONB-DEPENDENT OUTER MEMBRANE RECEPTOR"/>
    <property type="match status" value="1"/>
</dbReference>
<feature type="domain" description="TonB-dependent receptor plug" evidence="14">
    <location>
        <begin position="39"/>
        <end position="137"/>
    </location>
</feature>
<evidence type="ECO:0000256" key="9">
    <source>
        <dbReference type="ARBA" id="ARBA00023237"/>
    </source>
</evidence>
<feature type="domain" description="TonB-dependent receptor-like beta-barrel" evidence="13">
    <location>
        <begin position="153"/>
        <end position="617"/>
    </location>
</feature>
<proteinExistence type="inferred from homology"/>
<comment type="similarity">
    <text evidence="10 11">Belongs to the TonB-dependent receptor family.</text>
</comment>
<protein>
    <submittedName>
        <fullName evidence="15">TonB-dependent receptor</fullName>
    </submittedName>
</protein>
<evidence type="ECO:0000256" key="12">
    <source>
        <dbReference type="SAM" id="MobiDB-lite"/>
    </source>
</evidence>
<dbReference type="RefSeq" id="WP_129086692.1">
    <property type="nucleotide sequence ID" value="NZ_CP053836.1"/>
</dbReference>